<evidence type="ECO:0000256" key="4">
    <source>
        <dbReference type="ARBA" id="ARBA00016244"/>
    </source>
</evidence>
<gene>
    <name evidence="7" type="primary">flgK</name>
    <name evidence="11" type="ORF">SAMN05443529_11461</name>
</gene>
<evidence type="ECO:0000256" key="1">
    <source>
        <dbReference type="ARBA" id="ARBA00004365"/>
    </source>
</evidence>
<evidence type="ECO:0000256" key="3">
    <source>
        <dbReference type="ARBA" id="ARBA00009677"/>
    </source>
</evidence>
<keyword evidence="6 7" id="KW-0975">Bacterial flagellum</keyword>
<dbReference type="PRINTS" id="PR01005">
    <property type="entry name" value="FLGHOOKAP1"/>
</dbReference>
<dbReference type="PANTHER" id="PTHR30033">
    <property type="entry name" value="FLAGELLAR HOOK-ASSOCIATED PROTEIN 1"/>
    <property type="match status" value="1"/>
</dbReference>
<keyword evidence="11" id="KW-0282">Flagellum</keyword>
<dbReference type="InterPro" id="IPR053927">
    <property type="entry name" value="FlgK_helical"/>
</dbReference>
<keyword evidence="5 7" id="KW-0964">Secreted</keyword>
<dbReference type="OrthoDB" id="9802553at2"/>
<proteinExistence type="inferred from homology"/>
<dbReference type="AlphaFoldDB" id="A0A1G8CZ73"/>
<dbReference type="GO" id="GO:0044780">
    <property type="term" value="P:bacterial-type flagellum assembly"/>
    <property type="evidence" value="ECO:0007669"/>
    <property type="project" value="InterPro"/>
</dbReference>
<dbReference type="Pfam" id="PF00460">
    <property type="entry name" value="Flg_bb_rod"/>
    <property type="match status" value="1"/>
</dbReference>
<organism evidence="11 12">
    <name type="scientific">Desulfosporosinus hippei DSM 8344</name>
    <dbReference type="NCBI Taxonomy" id="1121419"/>
    <lineage>
        <taxon>Bacteria</taxon>
        <taxon>Bacillati</taxon>
        <taxon>Bacillota</taxon>
        <taxon>Clostridia</taxon>
        <taxon>Eubacteriales</taxon>
        <taxon>Desulfitobacteriaceae</taxon>
        <taxon>Desulfosporosinus</taxon>
    </lineage>
</organism>
<dbReference type="SUPFAM" id="SSF64518">
    <property type="entry name" value="Phase 1 flagellin"/>
    <property type="match status" value="1"/>
</dbReference>
<evidence type="ECO:0000256" key="5">
    <source>
        <dbReference type="ARBA" id="ARBA00022525"/>
    </source>
</evidence>
<feature type="domain" description="Flagellar basal-body/hook protein C-terminal" evidence="9">
    <location>
        <begin position="454"/>
        <end position="491"/>
    </location>
</feature>
<evidence type="ECO:0000313" key="11">
    <source>
        <dbReference type="EMBL" id="SDH50513.1"/>
    </source>
</evidence>
<evidence type="ECO:0000313" key="12">
    <source>
        <dbReference type="Proteomes" id="UP000198656"/>
    </source>
</evidence>
<dbReference type="InterPro" id="IPR010930">
    <property type="entry name" value="Flg_bb/hook_C_dom"/>
</dbReference>
<dbReference type="Proteomes" id="UP000198656">
    <property type="component" value="Unassembled WGS sequence"/>
</dbReference>
<keyword evidence="12" id="KW-1185">Reference proteome</keyword>
<dbReference type="InterPro" id="IPR002371">
    <property type="entry name" value="FlgK"/>
</dbReference>
<evidence type="ECO:0000256" key="2">
    <source>
        <dbReference type="ARBA" id="ARBA00004613"/>
    </source>
</evidence>
<evidence type="ECO:0000256" key="6">
    <source>
        <dbReference type="ARBA" id="ARBA00023143"/>
    </source>
</evidence>
<comment type="subcellular location">
    <subcellularLocation>
        <location evidence="1 7">Bacterial flagellum</location>
    </subcellularLocation>
    <subcellularLocation>
        <location evidence="2 7">Secreted</location>
    </subcellularLocation>
</comment>
<dbReference type="NCBIfam" id="TIGR02492">
    <property type="entry name" value="flgK_ends"/>
    <property type="match status" value="1"/>
</dbReference>
<comment type="similarity">
    <text evidence="3 7">Belongs to the flagella basal body rod proteins family.</text>
</comment>
<dbReference type="PANTHER" id="PTHR30033:SF1">
    <property type="entry name" value="FLAGELLAR HOOK-ASSOCIATED PROTEIN 1"/>
    <property type="match status" value="1"/>
</dbReference>
<dbReference type="GO" id="GO:0005198">
    <property type="term" value="F:structural molecule activity"/>
    <property type="evidence" value="ECO:0007669"/>
    <property type="project" value="UniProtKB-UniRule"/>
</dbReference>
<keyword evidence="11" id="KW-0969">Cilium</keyword>
<keyword evidence="11" id="KW-0966">Cell projection</keyword>
<feature type="domain" description="Flagellar basal body rod protein N-terminal" evidence="8">
    <location>
        <begin position="9"/>
        <end position="37"/>
    </location>
</feature>
<dbReference type="Pfam" id="PF22638">
    <property type="entry name" value="FlgK_D1"/>
    <property type="match status" value="1"/>
</dbReference>
<dbReference type="InterPro" id="IPR001444">
    <property type="entry name" value="Flag_bb_rod_N"/>
</dbReference>
<evidence type="ECO:0000259" key="10">
    <source>
        <dbReference type="Pfam" id="PF22638"/>
    </source>
</evidence>
<dbReference type="GO" id="GO:0005576">
    <property type="term" value="C:extracellular region"/>
    <property type="evidence" value="ECO:0007669"/>
    <property type="project" value="UniProtKB-SubCell"/>
</dbReference>
<evidence type="ECO:0000259" key="9">
    <source>
        <dbReference type="Pfam" id="PF06429"/>
    </source>
</evidence>
<feature type="domain" description="Flagellar hook-associated protein FlgK helical" evidence="10">
    <location>
        <begin position="96"/>
        <end position="353"/>
    </location>
</feature>
<dbReference type="Pfam" id="PF06429">
    <property type="entry name" value="Flg_bbr_C"/>
    <property type="match status" value="1"/>
</dbReference>
<sequence length="496" mass="53719">MSSTFFGLSVSVSGLSASQRALNTVSHNISNMETEGYVRQQVVQVDQSYLKSGQYQVGRGTSVEAVRQIRSIFLDNMYREAQSALSYWQTKASALEDVEAVVNDFSDDEGIQTAMEEFLAAWEDVANDPSSDTARASLLGYADSLTALFNLVDEQLDQIQENLDTQIQSMTEDINTIAGQIAGLNKEIARAEINGDNANDYRDQVNSLLATLSEYVDTRVSINSQGMYNVSVGGVSLVNGTQANQLSCQTKSSQGTFTAVVWKDTQLELKLKDGMLLGLIEARGEDSSVVESGTTEEDADADAANYNFSGDSANLISEIRAGFNILVNLMARKINGIHSSGEDLDGSTGADFFVKIDESLPFGIGNIQVNPELQDTDLIAASSVGNANDGAIASEIMAFADSDYFTFDGLTMNISDYYAELIGWIGTQGEEADSNVSNQEALVEQAQSNWQSLSSVSMDEELTNLLKYQHAYNASARVMSTLDGMLETLIQQMAGR</sequence>
<dbReference type="GO" id="GO:0009424">
    <property type="term" value="C:bacterial-type flagellum hook"/>
    <property type="evidence" value="ECO:0007669"/>
    <property type="project" value="UniProtKB-UniRule"/>
</dbReference>
<name>A0A1G8CZ73_9FIRM</name>
<dbReference type="STRING" id="1121419.SAMN05443529_11461"/>
<evidence type="ECO:0000256" key="7">
    <source>
        <dbReference type="RuleBase" id="RU362065"/>
    </source>
</evidence>
<dbReference type="EMBL" id="FNCP01000014">
    <property type="protein sequence ID" value="SDH50513.1"/>
    <property type="molecule type" value="Genomic_DNA"/>
</dbReference>
<accession>A0A1G8CZ73</accession>
<evidence type="ECO:0000259" key="8">
    <source>
        <dbReference type="Pfam" id="PF00460"/>
    </source>
</evidence>
<reference evidence="12" key="1">
    <citation type="submission" date="2016-10" db="EMBL/GenBank/DDBJ databases">
        <authorList>
            <person name="Varghese N."/>
            <person name="Submissions S."/>
        </authorList>
    </citation>
    <scope>NUCLEOTIDE SEQUENCE [LARGE SCALE GENOMIC DNA]</scope>
    <source>
        <strain evidence="12">DSM 8344</strain>
    </source>
</reference>
<dbReference type="RefSeq" id="WP_092333888.1">
    <property type="nucleotide sequence ID" value="NZ_FNCP01000014.1"/>
</dbReference>
<protein>
    <recommendedName>
        <fullName evidence="4 7">Flagellar hook-associated protein 1</fullName>
        <shortName evidence="7">HAP1</shortName>
    </recommendedName>
</protein>